<geneLocation type="plasmid" evidence="2 3">
    <name>pQBR103</name>
</geneLocation>
<evidence type="ECO:0000313" key="3">
    <source>
        <dbReference type="Proteomes" id="UP000002332"/>
    </source>
</evidence>
<dbReference type="PATRIC" id="fig|216595.4.peg.67"/>
<gene>
    <name evidence="2" type="ordered locus">pQBR0102</name>
</gene>
<keyword evidence="2" id="KW-0614">Plasmid</keyword>
<feature type="transmembrane region" description="Helical" evidence="1">
    <location>
        <begin position="72"/>
        <end position="93"/>
    </location>
</feature>
<protein>
    <submittedName>
        <fullName evidence="2">Transmembrane protein</fullName>
    </submittedName>
</protein>
<reference evidence="2 3" key="1">
    <citation type="journal article" date="2007" name="ISME J.">
        <title>Sequence-based analysis of pQBR103; a representative of a unique, transfer-proficient mega plasmid resident in the microbial community of sugar beet.</title>
        <authorList>
            <person name="Tett A."/>
            <person name="Spiers A.J."/>
            <person name="Crossman L.C."/>
            <person name="Ager D."/>
            <person name="Ciric L."/>
            <person name="Dow J.M."/>
            <person name="Fry J.C."/>
            <person name="Harris D."/>
            <person name="Lilley A."/>
            <person name="Oliver A."/>
            <person name="Parkhill J."/>
            <person name="Quail M.A."/>
            <person name="Rainey P.B."/>
            <person name="Saunders N.J."/>
            <person name="Seeger K."/>
            <person name="Snyder L.A.S."/>
            <person name="Squares R."/>
            <person name="Thomas C.M."/>
            <person name="Turner S.L."/>
            <person name="Zhang X.-X."/>
            <person name="Field D."/>
            <person name="Bailey M.J."/>
        </authorList>
    </citation>
    <scope>NUCLEOTIDE SEQUENCE [LARGE SCALE GENOMIC DNA]</scope>
    <source>
        <strain evidence="2 3">SBW25</strain>
    </source>
</reference>
<organism evidence="2 3">
    <name type="scientific">Pseudomonas fluorescens (strain SBW25)</name>
    <dbReference type="NCBI Taxonomy" id="216595"/>
    <lineage>
        <taxon>Bacteria</taxon>
        <taxon>Pseudomonadati</taxon>
        <taxon>Pseudomonadota</taxon>
        <taxon>Gammaproteobacteria</taxon>
        <taxon>Pseudomonadales</taxon>
        <taxon>Pseudomonadaceae</taxon>
        <taxon>Pseudomonas</taxon>
    </lineage>
</organism>
<feature type="transmembrane region" description="Helical" evidence="1">
    <location>
        <begin position="138"/>
        <end position="156"/>
    </location>
</feature>
<evidence type="ECO:0000313" key="2">
    <source>
        <dbReference type="EMBL" id="CAM96134.1"/>
    </source>
</evidence>
<keyword evidence="1" id="KW-1133">Transmembrane helix</keyword>
<keyword evidence="1" id="KW-0472">Membrane</keyword>
<dbReference type="AlphaFoldDB" id="A4V7J7"/>
<sequence>MRKFHVRRCPSERAIGCEHLLFSSSVSAWKRSASFGYRLYLAIGYARRLVNRSRTVITDCSKHTPGFSMKRFTGIAVAISMVIVASGCTTHLADGQKQEMEVYESKGLAVEEKSVALAAGLGVLPAAGYFYTNHPAVAVFSIPLWVISLGPLWMPFDTAAAAEVQNFYATRRKVEFEKAKDLRELDHRLEDKQLTYEQHLREQRTIEQKYSAY</sequence>
<proteinExistence type="predicted"/>
<dbReference type="Proteomes" id="UP000002332">
    <property type="component" value="Plasmid pQBR103"/>
</dbReference>
<accession>A4V7J7</accession>
<name>A4V7J7_PSEFS</name>
<dbReference type="EMBL" id="AM235768">
    <property type="protein sequence ID" value="CAM96134.1"/>
    <property type="molecule type" value="Genomic_DNA"/>
</dbReference>
<evidence type="ECO:0000256" key="1">
    <source>
        <dbReference type="SAM" id="Phobius"/>
    </source>
</evidence>
<keyword evidence="1 2" id="KW-0812">Transmembrane</keyword>